<proteinExistence type="predicted"/>
<organism evidence="1 2">
    <name type="scientific">Phytohabitans flavus</name>
    <dbReference type="NCBI Taxonomy" id="1076124"/>
    <lineage>
        <taxon>Bacteria</taxon>
        <taxon>Bacillati</taxon>
        <taxon>Actinomycetota</taxon>
        <taxon>Actinomycetes</taxon>
        <taxon>Micromonosporales</taxon>
        <taxon>Micromonosporaceae</taxon>
    </lineage>
</organism>
<reference evidence="1 2" key="2">
    <citation type="submission" date="2020-03" db="EMBL/GenBank/DDBJ databases">
        <authorList>
            <person name="Ichikawa N."/>
            <person name="Kimura A."/>
            <person name="Kitahashi Y."/>
            <person name="Uohara A."/>
        </authorList>
    </citation>
    <scope>NUCLEOTIDE SEQUENCE [LARGE SCALE GENOMIC DNA]</scope>
    <source>
        <strain evidence="1 2">NBRC 107702</strain>
    </source>
</reference>
<dbReference type="KEGG" id="pfla:Pflav_090520"/>
<dbReference type="AlphaFoldDB" id="A0A6F8Y950"/>
<gene>
    <name evidence="1" type="ORF">Pflav_090520</name>
</gene>
<evidence type="ECO:0000313" key="1">
    <source>
        <dbReference type="EMBL" id="BCB82642.1"/>
    </source>
</evidence>
<reference evidence="1 2" key="1">
    <citation type="submission" date="2020-03" db="EMBL/GenBank/DDBJ databases">
        <title>Whole genome shotgun sequence of Phytohabitans flavus NBRC 107702.</title>
        <authorList>
            <person name="Komaki H."/>
            <person name="Tamura T."/>
        </authorList>
    </citation>
    <scope>NUCLEOTIDE SEQUENCE [LARGE SCALE GENOMIC DNA]</scope>
    <source>
        <strain evidence="1 2">NBRC 107702</strain>
    </source>
</reference>
<dbReference type="Proteomes" id="UP000502508">
    <property type="component" value="Chromosome"/>
</dbReference>
<accession>A0A6F8Y950</accession>
<evidence type="ECO:0000313" key="2">
    <source>
        <dbReference type="Proteomes" id="UP000502508"/>
    </source>
</evidence>
<sequence length="99" mass="10279">MLSAGIPNPNGDGRVPMHLWAAWVTGAVKALTTAVGNVDEATKAQLQKDLSSLQGSIDTVPEEVVQAFAAADDPEEIALRLRAMLGDKATAVGQILARG</sequence>
<protein>
    <submittedName>
        <fullName evidence="1">Uncharacterized protein</fullName>
    </submittedName>
</protein>
<keyword evidence="2" id="KW-1185">Reference proteome</keyword>
<dbReference type="EMBL" id="AP022870">
    <property type="protein sequence ID" value="BCB82642.1"/>
    <property type="molecule type" value="Genomic_DNA"/>
</dbReference>
<name>A0A6F8Y950_9ACTN</name>